<dbReference type="Gramene" id="KCW76272">
    <property type="protein sequence ID" value="KCW76272"/>
    <property type="gene ID" value="EUGRSUZ_D00645"/>
</dbReference>
<dbReference type="KEGG" id="egr:104441032"/>
<protein>
    <recommendedName>
        <fullName evidence="3">AB hydrolase-1 domain-containing protein</fullName>
    </recommendedName>
</protein>
<dbReference type="eggNOG" id="KOG4178">
    <property type="taxonomic scope" value="Eukaryota"/>
</dbReference>
<dbReference type="PANTHER" id="PTHR43329">
    <property type="entry name" value="EPOXIDE HYDROLASE"/>
    <property type="match status" value="1"/>
</dbReference>
<sequence length="313" mass="35199">MDQIQHKFIEVQGLKHHVAEIGSGPNVVVFLHGFPEIWYSWRHQMLAVAEAGFRALAPDFRGYGLSDPPLEPEKASFSDLIEDLAALLDAVGIDKVFLVAKDFGAFPAYSFSLLHQERVQGIVTLGIPYRPLSGPPAGYHDPLPEGFYISRWQEPGRAEADFGRLDAKTVVRNTYILFSRSEIPIAAENQEIMDIVDPSTPLPPWFTEGDLEEYGSLYRKSGFRTALQVPYRSFKEDLGITDVIIKVPALLVMGEKDYVLKFPGTEEYIRSGKVKELIPQLEIVFSPEGTHFIQEQSPDEVNQLILGFLKKHI</sequence>
<gene>
    <name evidence="4" type="ORF">EUGRSUZ_D00645</name>
</gene>
<dbReference type="STRING" id="71139.A0A059CD26"/>
<evidence type="ECO:0000256" key="1">
    <source>
        <dbReference type="ARBA" id="ARBA00022801"/>
    </source>
</evidence>
<dbReference type="SUPFAM" id="SSF53474">
    <property type="entry name" value="alpha/beta-Hydrolases"/>
    <property type="match status" value="1"/>
</dbReference>
<feature type="domain" description="AB hydrolase-1" evidence="3">
    <location>
        <begin position="26"/>
        <end position="296"/>
    </location>
</feature>
<dbReference type="GO" id="GO:0016787">
    <property type="term" value="F:hydrolase activity"/>
    <property type="evidence" value="ECO:0000318"/>
    <property type="project" value="GO_Central"/>
</dbReference>
<dbReference type="EMBL" id="KK198756">
    <property type="protein sequence ID" value="KCW76272.1"/>
    <property type="molecule type" value="Genomic_DNA"/>
</dbReference>
<dbReference type="OMA" id="EKIQHNH"/>
<accession>A0A059CD26</accession>
<keyword evidence="1" id="KW-0378">Hydrolase</keyword>
<evidence type="ECO:0000259" key="3">
    <source>
        <dbReference type="Pfam" id="PF00561"/>
    </source>
</evidence>
<dbReference type="InterPro" id="IPR000073">
    <property type="entry name" value="AB_hydrolase_1"/>
</dbReference>
<evidence type="ECO:0000256" key="2">
    <source>
        <dbReference type="ARBA" id="ARBA00038334"/>
    </source>
</evidence>
<name>A0A059CD26_EUCGR</name>
<organism evidence="4">
    <name type="scientific">Eucalyptus grandis</name>
    <name type="common">Flooded gum</name>
    <dbReference type="NCBI Taxonomy" id="71139"/>
    <lineage>
        <taxon>Eukaryota</taxon>
        <taxon>Viridiplantae</taxon>
        <taxon>Streptophyta</taxon>
        <taxon>Embryophyta</taxon>
        <taxon>Tracheophyta</taxon>
        <taxon>Spermatophyta</taxon>
        <taxon>Magnoliopsida</taxon>
        <taxon>eudicotyledons</taxon>
        <taxon>Gunneridae</taxon>
        <taxon>Pentapetalae</taxon>
        <taxon>rosids</taxon>
        <taxon>malvids</taxon>
        <taxon>Myrtales</taxon>
        <taxon>Myrtaceae</taxon>
        <taxon>Myrtoideae</taxon>
        <taxon>Eucalypteae</taxon>
        <taxon>Eucalyptus</taxon>
    </lineage>
</organism>
<dbReference type="PRINTS" id="PR00412">
    <property type="entry name" value="EPOXHYDRLASE"/>
</dbReference>
<dbReference type="OrthoDB" id="7130006at2759"/>
<dbReference type="InterPro" id="IPR029058">
    <property type="entry name" value="AB_hydrolase_fold"/>
</dbReference>
<dbReference type="InParanoid" id="A0A059CD26"/>
<dbReference type="AlphaFoldDB" id="A0A059CD26"/>
<reference evidence="4" key="1">
    <citation type="submission" date="2013-07" db="EMBL/GenBank/DDBJ databases">
        <title>The genome of Eucalyptus grandis.</title>
        <authorList>
            <person name="Schmutz J."/>
            <person name="Hayes R."/>
            <person name="Myburg A."/>
            <person name="Tuskan G."/>
            <person name="Grattapaglia D."/>
            <person name="Rokhsar D.S."/>
        </authorList>
    </citation>
    <scope>NUCLEOTIDE SEQUENCE</scope>
    <source>
        <tissue evidence="4">Leaf extractions</tissue>
    </source>
</reference>
<evidence type="ECO:0000313" key="4">
    <source>
        <dbReference type="EMBL" id="KCW76272.1"/>
    </source>
</evidence>
<dbReference type="InterPro" id="IPR000639">
    <property type="entry name" value="Epox_hydrolase-like"/>
</dbReference>
<dbReference type="Pfam" id="PF00561">
    <property type="entry name" value="Abhydrolase_1"/>
    <property type="match status" value="1"/>
</dbReference>
<comment type="similarity">
    <text evidence="2">Belongs to the AB hydrolase superfamily. Epoxide hydrolase family.</text>
</comment>
<proteinExistence type="inferred from homology"/>
<dbReference type="Gene3D" id="3.40.50.1820">
    <property type="entry name" value="alpha/beta hydrolase"/>
    <property type="match status" value="1"/>
</dbReference>